<sequence length="129" mass="14810">MLKRFTAVLLLITLLLAQFSRVFVYAGFELNERYIATVLCENKDKPAMHCNGKCYLAKKLKQAEEKEKKQERDAQKKNAQDVFFVRSAALPILPLIVQQTEFPMEASFELPVHNNEIPHPPPSSIFIFS</sequence>
<evidence type="ECO:0000313" key="2">
    <source>
        <dbReference type="Proteomes" id="UP000636110"/>
    </source>
</evidence>
<proteinExistence type="predicted"/>
<gene>
    <name evidence="1" type="ORF">GM920_16455</name>
</gene>
<keyword evidence="2" id="KW-1185">Reference proteome</keyword>
<accession>A0ABR6EZ96</accession>
<dbReference type="Proteomes" id="UP000636110">
    <property type="component" value="Unassembled WGS sequence"/>
</dbReference>
<dbReference type="EMBL" id="WNXC01000006">
    <property type="protein sequence ID" value="MBB2150491.1"/>
    <property type="molecule type" value="Genomic_DNA"/>
</dbReference>
<protein>
    <recommendedName>
        <fullName evidence="3">Secreted protein</fullName>
    </recommendedName>
</protein>
<comment type="caution">
    <text evidence="1">The sequence shown here is derived from an EMBL/GenBank/DDBJ whole genome shotgun (WGS) entry which is preliminary data.</text>
</comment>
<reference evidence="1 2" key="1">
    <citation type="submission" date="2019-11" db="EMBL/GenBank/DDBJ databases">
        <title>Description of Pedobacter sp. LMG 31462T.</title>
        <authorList>
            <person name="Carlier A."/>
            <person name="Qi S."/>
            <person name="Vandamme P."/>
        </authorList>
    </citation>
    <scope>NUCLEOTIDE SEQUENCE [LARGE SCALE GENOMIC DNA]</scope>
    <source>
        <strain evidence="1 2">LMG 31462</strain>
    </source>
</reference>
<organism evidence="1 2">
    <name type="scientific">Pedobacter gandavensis</name>
    <dbReference type="NCBI Taxonomy" id="2679963"/>
    <lineage>
        <taxon>Bacteria</taxon>
        <taxon>Pseudomonadati</taxon>
        <taxon>Bacteroidota</taxon>
        <taxon>Sphingobacteriia</taxon>
        <taxon>Sphingobacteriales</taxon>
        <taxon>Sphingobacteriaceae</taxon>
        <taxon>Pedobacter</taxon>
    </lineage>
</organism>
<evidence type="ECO:0008006" key="3">
    <source>
        <dbReference type="Google" id="ProtNLM"/>
    </source>
</evidence>
<name>A0ABR6EZ96_9SPHI</name>
<dbReference type="RefSeq" id="WP_182959509.1">
    <property type="nucleotide sequence ID" value="NZ_WNXC01000006.1"/>
</dbReference>
<evidence type="ECO:0000313" key="1">
    <source>
        <dbReference type="EMBL" id="MBB2150491.1"/>
    </source>
</evidence>